<keyword evidence="1" id="KW-0732">Signal</keyword>
<comment type="caution">
    <text evidence="2">The sequence shown here is derived from an EMBL/GenBank/DDBJ whole genome shotgun (WGS) entry which is preliminary data.</text>
</comment>
<gene>
    <name evidence="2" type="ORF">GK091_28220</name>
</gene>
<feature type="chain" id="PRO_5027117415" description="DUF5666 domain-containing protein" evidence="1">
    <location>
        <begin position="23"/>
        <end position="234"/>
    </location>
</feature>
<keyword evidence="3" id="KW-1185">Reference proteome</keyword>
<evidence type="ECO:0000256" key="1">
    <source>
        <dbReference type="SAM" id="SignalP"/>
    </source>
</evidence>
<sequence>MKRTNQFLLLLALLAGLFTVQAQPPLGPGPGVPGPVAFAGIRSPQAQGMLSLTTLTGTIQQFTANDESILDGFTFNTGSKSIAVSFPPHLGQAIQTAGKAGKSITVTGSSDITPEGESVFRLVSLTNGQTVVTDTPPAAPAVLPTPTSVTVKGKVIDYQRDRQGQVSGLRLSDQTLVRVPPHVITQLLTIAPNGSTISVDGFLHPIGEGQVQLKKQTVVEASLITVNGQSFLVR</sequence>
<evidence type="ECO:0000313" key="3">
    <source>
        <dbReference type="Proteomes" id="UP000477386"/>
    </source>
</evidence>
<feature type="signal peptide" evidence="1">
    <location>
        <begin position="1"/>
        <end position="22"/>
    </location>
</feature>
<evidence type="ECO:0008006" key="4">
    <source>
        <dbReference type="Google" id="ProtNLM"/>
    </source>
</evidence>
<evidence type="ECO:0000313" key="2">
    <source>
        <dbReference type="EMBL" id="NEU70783.1"/>
    </source>
</evidence>
<dbReference type="AlphaFoldDB" id="A0A6M0ITZ2"/>
<dbReference type="RefSeq" id="WP_164044097.1">
    <property type="nucleotide sequence ID" value="NZ_JAAGNZ010000009.1"/>
</dbReference>
<dbReference type="Proteomes" id="UP000477386">
    <property type="component" value="Unassembled WGS sequence"/>
</dbReference>
<reference evidence="2 3" key="1">
    <citation type="submission" date="2020-02" db="EMBL/GenBank/DDBJ databases">
        <title>Draft genome sequence of two Spirosoma agri KCTC 52727 and Spirosoma terrae KCTC 52035.</title>
        <authorList>
            <person name="Rojas J."/>
            <person name="Ambika Manirajan B."/>
            <person name="Ratering S."/>
            <person name="Suarez C."/>
            <person name="Schnell S."/>
        </authorList>
    </citation>
    <scope>NUCLEOTIDE SEQUENCE [LARGE SCALE GENOMIC DNA]</scope>
    <source>
        <strain evidence="2 3">KCTC 52727</strain>
    </source>
</reference>
<organism evidence="2 3">
    <name type="scientific">Spirosoma agri</name>
    <dbReference type="NCBI Taxonomy" id="1987381"/>
    <lineage>
        <taxon>Bacteria</taxon>
        <taxon>Pseudomonadati</taxon>
        <taxon>Bacteroidota</taxon>
        <taxon>Cytophagia</taxon>
        <taxon>Cytophagales</taxon>
        <taxon>Cytophagaceae</taxon>
        <taxon>Spirosoma</taxon>
    </lineage>
</organism>
<dbReference type="EMBL" id="JAAGNZ010000009">
    <property type="protein sequence ID" value="NEU70783.1"/>
    <property type="molecule type" value="Genomic_DNA"/>
</dbReference>
<proteinExistence type="predicted"/>
<name>A0A6M0ITZ2_9BACT</name>
<accession>A0A6M0ITZ2</accession>
<protein>
    <recommendedName>
        <fullName evidence="4">DUF5666 domain-containing protein</fullName>
    </recommendedName>
</protein>